<dbReference type="InterPro" id="IPR027417">
    <property type="entry name" value="P-loop_NTPase"/>
</dbReference>
<name>A0A4Q5N391_9MICO</name>
<keyword evidence="3" id="KW-0547">Nucleotide-binding</keyword>
<evidence type="ECO:0000256" key="2">
    <source>
        <dbReference type="ARBA" id="ARBA00022448"/>
    </source>
</evidence>
<evidence type="ECO:0000256" key="1">
    <source>
        <dbReference type="ARBA" id="ARBA00005417"/>
    </source>
</evidence>
<evidence type="ECO:0000256" key="3">
    <source>
        <dbReference type="ARBA" id="ARBA00022741"/>
    </source>
</evidence>
<dbReference type="PROSITE" id="PS00211">
    <property type="entry name" value="ABC_TRANSPORTER_1"/>
    <property type="match status" value="1"/>
</dbReference>
<reference evidence="6 7" key="1">
    <citation type="submission" date="2019-01" db="EMBL/GenBank/DDBJ databases">
        <title>Novel species of Cellulomonas.</title>
        <authorList>
            <person name="Liu Q."/>
            <person name="Xin Y.-H."/>
        </authorList>
    </citation>
    <scope>NUCLEOTIDE SEQUENCE [LARGE SCALE GENOMIC DNA]</scope>
    <source>
        <strain evidence="6 7">HLT2-17</strain>
    </source>
</reference>
<protein>
    <submittedName>
        <fullName evidence="6">ABC transporter ATP-binding protein</fullName>
    </submittedName>
</protein>
<dbReference type="EMBL" id="SDWW01000013">
    <property type="protein sequence ID" value="RYV51723.1"/>
    <property type="molecule type" value="Genomic_DNA"/>
</dbReference>
<comment type="similarity">
    <text evidence="1">Belongs to the ABC transporter superfamily.</text>
</comment>
<evidence type="ECO:0000256" key="4">
    <source>
        <dbReference type="ARBA" id="ARBA00022840"/>
    </source>
</evidence>
<sequence length="333" mass="34888">MRPAGSTEPAGADVELDASDVTALAVRTEGLTKRFRSGQLAVDGIGLRVPRGSVYGFLGPNGSGKTTTIRMLLGLVRPTSGVAWLLGEPMPDGAGHVLPRVGALVEGPAFHPYLGGRANLARLDASDATADPRTARRRSDEALERVGLTAAASKPYRQYSLGMKQRLGLAAALLRPRELLVLDEPTNGLDPQGTREVRLLIRELADAGTTVLVSSHLLTEIEQVCTHLGIMGRGKLLVQGERQVLTERGVARVTVTTAGEQVGAAAEVLTGLGLAEVLADGVTLHALLGATAPEEVSAAIVNAGLDLVGLQVRRPSLEELFVELTGEGFDVAR</sequence>
<dbReference type="PANTHER" id="PTHR43335:SF4">
    <property type="entry name" value="ABC TRANSPORTER, ATP-BINDING PROTEIN"/>
    <property type="match status" value="1"/>
</dbReference>
<keyword evidence="7" id="KW-1185">Reference proteome</keyword>
<feature type="domain" description="ABC transporter" evidence="5">
    <location>
        <begin position="26"/>
        <end position="258"/>
    </location>
</feature>
<dbReference type="InterPro" id="IPR017871">
    <property type="entry name" value="ABC_transporter-like_CS"/>
</dbReference>
<dbReference type="InterPro" id="IPR003439">
    <property type="entry name" value="ABC_transporter-like_ATP-bd"/>
</dbReference>
<gene>
    <name evidence="6" type="ORF">EUA98_07100</name>
</gene>
<dbReference type="GO" id="GO:0005524">
    <property type="term" value="F:ATP binding"/>
    <property type="evidence" value="ECO:0007669"/>
    <property type="project" value="UniProtKB-KW"/>
</dbReference>
<dbReference type="OrthoDB" id="9804819at2"/>
<proteinExistence type="inferred from homology"/>
<evidence type="ECO:0000313" key="7">
    <source>
        <dbReference type="Proteomes" id="UP000293764"/>
    </source>
</evidence>
<keyword evidence="2" id="KW-0813">Transport</keyword>
<keyword evidence="4 6" id="KW-0067">ATP-binding</keyword>
<comment type="caution">
    <text evidence="6">The sequence shown here is derived from an EMBL/GenBank/DDBJ whole genome shotgun (WGS) entry which is preliminary data.</text>
</comment>
<evidence type="ECO:0000313" key="6">
    <source>
        <dbReference type="EMBL" id="RYV51723.1"/>
    </source>
</evidence>
<accession>A0A4Q5N391</accession>
<dbReference type="Proteomes" id="UP000293764">
    <property type="component" value="Unassembled WGS sequence"/>
</dbReference>
<dbReference type="Pfam" id="PF00005">
    <property type="entry name" value="ABC_tran"/>
    <property type="match status" value="1"/>
</dbReference>
<evidence type="ECO:0000259" key="5">
    <source>
        <dbReference type="PROSITE" id="PS50893"/>
    </source>
</evidence>
<dbReference type="PROSITE" id="PS50893">
    <property type="entry name" value="ABC_TRANSPORTER_2"/>
    <property type="match status" value="1"/>
</dbReference>
<dbReference type="SUPFAM" id="SSF52540">
    <property type="entry name" value="P-loop containing nucleoside triphosphate hydrolases"/>
    <property type="match status" value="1"/>
</dbReference>
<organism evidence="6 7">
    <name type="scientific">Pengzhenrongella frigida</name>
    <dbReference type="NCBI Taxonomy" id="1259133"/>
    <lineage>
        <taxon>Bacteria</taxon>
        <taxon>Bacillati</taxon>
        <taxon>Actinomycetota</taxon>
        <taxon>Actinomycetes</taxon>
        <taxon>Micrococcales</taxon>
        <taxon>Pengzhenrongella</taxon>
    </lineage>
</organism>
<dbReference type="Gene3D" id="3.40.50.300">
    <property type="entry name" value="P-loop containing nucleotide triphosphate hydrolases"/>
    <property type="match status" value="1"/>
</dbReference>
<dbReference type="SMART" id="SM00382">
    <property type="entry name" value="AAA"/>
    <property type="match status" value="1"/>
</dbReference>
<dbReference type="InterPro" id="IPR003593">
    <property type="entry name" value="AAA+_ATPase"/>
</dbReference>
<dbReference type="AlphaFoldDB" id="A0A4Q5N391"/>
<dbReference type="PANTHER" id="PTHR43335">
    <property type="entry name" value="ABC TRANSPORTER, ATP-BINDING PROTEIN"/>
    <property type="match status" value="1"/>
</dbReference>
<dbReference type="GO" id="GO:0016887">
    <property type="term" value="F:ATP hydrolysis activity"/>
    <property type="evidence" value="ECO:0007669"/>
    <property type="project" value="InterPro"/>
</dbReference>